<dbReference type="PANTHER" id="PTHR12053">
    <property type="entry name" value="PROTEASE FAMILY M28 PLASMA GLUTAMATE CARBOXYPEPTIDASE-RELATED"/>
    <property type="match status" value="1"/>
</dbReference>
<keyword evidence="8" id="KW-0645">Protease</keyword>
<evidence type="ECO:0000256" key="10">
    <source>
        <dbReference type="ARBA" id="ARBA00022729"/>
    </source>
</evidence>
<evidence type="ECO:0000256" key="11">
    <source>
        <dbReference type="ARBA" id="ARBA00022801"/>
    </source>
</evidence>
<accession>A0A9D1HMH2</accession>
<keyword evidence="11" id="KW-0378">Hydrolase</keyword>
<keyword evidence="9" id="KW-0479">Metal-binding</keyword>
<evidence type="ECO:0000256" key="14">
    <source>
        <dbReference type="ARBA" id="ARBA00023034"/>
    </source>
</evidence>
<dbReference type="GO" id="GO:0046872">
    <property type="term" value="F:metal ion binding"/>
    <property type="evidence" value="ECO:0007669"/>
    <property type="project" value="UniProtKB-KW"/>
</dbReference>
<dbReference type="Gene3D" id="3.50.30.30">
    <property type="match status" value="1"/>
</dbReference>
<protein>
    <recommendedName>
        <fullName evidence="5">Carboxypeptidase Q</fullName>
    </recommendedName>
    <alternativeName>
        <fullName evidence="20">Plasma glutamate carboxypeptidase</fullName>
    </alternativeName>
</protein>
<evidence type="ECO:0000256" key="16">
    <source>
        <dbReference type="ARBA" id="ARBA00023145"/>
    </source>
</evidence>
<keyword evidence="17" id="KW-0325">Glycoprotein</keyword>
<evidence type="ECO:0000256" key="17">
    <source>
        <dbReference type="ARBA" id="ARBA00023180"/>
    </source>
</evidence>
<sequence length="417" mass="46504">MPINGKRAYELLDRIGFIRTSGSDQEKEASQILMDEIQSLGIEAIREPFEVEDAIVHRAILKVCEPYEKSYEVTAWKCCPNAKLEGELYYAQDALTPVDLANMKGKIVLVNNYLRLPTYKKMLESGAIAFITYQGSLLDKREDSDLDTRKLRANFRKYGNLPGVNMLVEDAFELVVKKAHKVYLEIEQENVTLTSHNVYATIPGTEDPKTIITLGAHYDSVPFSTGVYDNGAGSVIIMEILREFVAHPPRRTVKFCWFGSEEVGLEGSKAYIAKHPEEVAKTRLMINVDVAGAPLGKDVAMITGPESLVSYIEYLACAENFSLHARQDIYSSDSTPFANAGVPAVSFCRFGTQGAAFIHCRHDVIQYLSADSLEATAAFVNTFASEIVNTAVFPVERTMPDNMVKKVHEYLDIKDEK</sequence>
<evidence type="ECO:0000256" key="1">
    <source>
        <dbReference type="ARBA" id="ARBA00004240"/>
    </source>
</evidence>
<dbReference type="Pfam" id="PF04389">
    <property type="entry name" value="Peptidase_M28"/>
    <property type="match status" value="1"/>
</dbReference>
<evidence type="ECO:0000259" key="21">
    <source>
        <dbReference type="Pfam" id="PF04389"/>
    </source>
</evidence>
<comment type="subunit">
    <text evidence="19">Homodimer. The monomeric form is inactive while the homodimer is active.</text>
</comment>
<reference evidence="22" key="2">
    <citation type="journal article" date="2021" name="PeerJ">
        <title>Extensive microbial diversity within the chicken gut microbiome revealed by metagenomics and culture.</title>
        <authorList>
            <person name="Gilroy R."/>
            <person name="Ravi A."/>
            <person name="Getino M."/>
            <person name="Pursley I."/>
            <person name="Horton D.L."/>
            <person name="Alikhan N.F."/>
            <person name="Baker D."/>
            <person name="Gharbi K."/>
            <person name="Hall N."/>
            <person name="Watson M."/>
            <person name="Adriaenssens E.M."/>
            <person name="Foster-Nyarko E."/>
            <person name="Jarju S."/>
            <person name="Secka A."/>
            <person name="Antonio M."/>
            <person name="Oren A."/>
            <person name="Chaudhuri R.R."/>
            <person name="La Ragione R."/>
            <person name="Hildebrand F."/>
            <person name="Pallen M.J."/>
        </authorList>
    </citation>
    <scope>NUCLEOTIDE SEQUENCE</scope>
    <source>
        <strain evidence="22">CHK195-11698</strain>
    </source>
</reference>
<dbReference type="Proteomes" id="UP000824175">
    <property type="component" value="Unassembled WGS sequence"/>
</dbReference>
<gene>
    <name evidence="22" type="ORF">IAD15_03485</name>
</gene>
<evidence type="ECO:0000256" key="13">
    <source>
        <dbReference type="ARBA" id="ARBA00022833"/>
    </source>
</evidence>
<dbReference type="InterPro" id="IPR039866">
    <property type="entry name" value="CPQ"/>
</dbReference>
<evidence type="ECO:0000256" key="6">
    <source>
        <dbReference type="ARBA" id="ARBA00022525"/>
    </source>
</evidence>
<comment type="caution">
    <text evidence="22">The sequence shown here is derived from an EMBL/GenBank/DDBJ whole genome shotgun (WGS) entry which is preliminary data.</text>
</comment>
<evidence type="ECO:0000256" key="15">
    <source>
        <dbReference type="ARBA" id="ARBA00023049"/>
    </source>
</evidence>
<reference evidence="22" key="1">
    <citation type="submission" date="2020-10" db="EMBL/GenBank/DDBJ databases">
        <authorList>
            <person name="Gilroy R."/>
        </authorList>
    </citation>
    <scope>NUCLEOTIDE SEQUENCE</scope>
    <source>
        <strain evidence="22">CHK195-11698</strain>
    </source>
</reference>
<evidence type="ECO:0000256" key="3">
    <source>
        <dbReference type="ARBA" id="ARBA00004555"/>
    </source>
</evidence>
<keyword evidence="18" id="KW-0458">Lysosome</keyword>
<organism evidence="22 23">
    <name type="scientific">Candidatus Fimiplasma intestinipullorum</name>
    <dbReference type="NCBI Taxonomy" id="2840825"/>
    <lineage>
        <taxon>Bacteria</taxon>
        <taxon>Bacillati</taxon>
        <taxon>Bacillota</taxon>
        <taxon>Clostridia</taxon>
        <taxon>Eubacteriales</taxon>
        <taxon>Candidatus Fimiplasma</taxon>
    </lineage>
</organism>
<keyword evidence="15" id="KW-0482">Metalloprotease</keyword>
<evidence type="ECO:0000256" key="7">
    <source>
        <dbReference type="ARBA" id="ARBA00022645"/>
    </source>
</evidence>
<dbReference type="GO" id="GO:0005576">
    <property type="term" value="C:extracellular region"/>
    <property type="evidence" value="ECO:0007669"/>
    <property type="project" value="UniProtKB-SubCell"/>
</dbReference>
<dbReference type="GO" id="GO:0005764">
    <property type="term" value="C:lysosome"/>
    <property type="evidence" value="ECO:0007669"/>
    <property type="project" value="UniProtKB-SubCell"/>
</dbReference>
<keyword evidence="10" id="KW-0732">Signal</keyword>
<keyword evidence="14" id="KW-0333">Golgi apparatus</keyword>
<evidence type="ECO:0000256" key="20">
    <source>
        <dbReference type="ARBA" id="ARBA00033328"/>
    </source>
</evidence>
<dbReference type="PANTHER" id="PTHR12053:SF3">
    <property type="entry name" value="CARBOXYPEPTIDASE Q"/>
    <property type="match status" value="1"/>
</dbReference>
<dbReference type="InterPro" id="IPR007484">
    <property type="entry name" value="Peptidase_M28"/>
</dbReference>
<dbReference type="EMBL" id="DVMJ01000024">
    <property type="protein sequence ID" value="HIU13113.1"/>
    <property type="molecule type" value="Genomic_DNA"/>
</dbReference>
<evidence type="ECO:0000256" key="9">
    <source>
        <dbReference type="ARBA" id="ARBA00022723"/>
    </source>
</evidence>
<dbReference type="Gene3D" id="3.40.630.10">
    <property type="entry name" value="Zn peptidases"/>
    <property type="match status" value="1"/>
</dbReference>
<keyword evidence="7" id="KW-0121">Carboxypeptidase</keyword>
<evidence type="ECO:0000256" key="12">
    <source>
        <dbReference type="ARBA" id="ARBA00022824"/>
    </source>
</evidence>
<comment type="subcellular location">
    <subcellularLocation>
        <location evidence="1">Endoplasmic reticulum</location>
    </subcellularLocation>
    <subcellularLocation>
        <location evidence="3">Golgi apparatus</location>
    </subcellularLocation>
    <subcellularLocation>
        <location evidence="2">Lysosome</location>
    </subcellularLocation>
    <subcellularLocation>
        <location evidence="4">Secreted</location>
    </subcellularLocation>
</comment>
<dbReference type="GO" id="GO:0004180">
    <property type="term" value="F:carboxypeptidase activity"/>
    <property type="evidence" value="ECO:0007669"/>
    <property type="project" value="UniProtKB-KW"/>
</dbReference>
<evidence type="ECO:0000256" key="18">
    <source>
        <dbReference type="ARBA" id="ARBA00023228"/>
    </source>
</evidence>
<evidence type="ECO:0000313" key="22">
    <source>
        <dbReference type="EMBL" id="HIU13113.1"/>
    </source>
</evidence>
<dbReference type="SUPFAM" id="SSF53187">
    <property type="entry name" value="Zn-dependent exopeptidases"/>
    <property type="match status" value="1"/>
</dbReference>
<keyword evidence="12" id="KW-0256">Endoplasmic reticulum</keyword>
<keyword evidence="16" id="KW-0865">Zymogen</keyword>
<evidence type="ECO:0000313" key="23">
    <source>
        <dbReference type="Proteomes" id="UP000824175"/>
    </source>
</evidence>
<keyword evidence="6" id="KW-0964">Secreted</keyword>
<feature type="domain" description="Peptidase M28" evidence="21">
    <location>
        <begin position="197"/>
        <end position="380"/>
    </location>
</feature>
<proteinExistence type="predicted"/>
<evidence type="ECO:0000256" key="5">
    <source>
        <dbReference type="ARBA" id="ARBA00014116"/>
    </source>
</evidence>
<evidence type="ECO:0000256" key="19">
    <source>
        <dbReference type="ARBA" id="ARBA00025833"/>
    </source>
</evidence>
<evidence type="ECO:0000256" key="4">
    <source>
        <dbReference type="ARBA" id="ARBA00004613"/>
    </source>
</evidence>
<evidence type="ECO:0000256" key="8">
    <source>
        <dbReference type="ARBA" id="ARBA00022670"/>
    </source>
</evidence>
<dbReference type="GO" id="GO:0006508">
    <property type="term" value="P:proteolysis"/>
    <property type="evidence" value="ECO:0007669"/>
    <property type="project" value="UniProtKB-KW"/>
</dbReference>
<dbReference type="AlphaFoldDB" id="A0A9D1HMH2"/>
<name>A0A9D1HMH2_9FIRM</name>
<keyword evidence="13" id="KW-0862">Zinc</keyword>
<evidence type="ECO:0000256" key="2">
    <source>
        <dbReference type="ARBA" id="ARBA00004371"/>
    </source>
</evidence>
<dbReference type="GO" id="GO:0070573">
    <property type="term" value="F:metallodipeptidase activity"/>
    <property type="evidence" value="ECO:0007669"/>
    <property type="project" value="InterPro"/>
</dbReference>